<accession>A0A1M5UCK3</accession>
<dbReference type="PANTHER" id="PTHR43415:SF3">
    <property type="entry name" value="GNAT-FAMILY ACETYLTRANSFERASE"/>
    <property type="match status" value="1"/>
</dbReference>
<dbReference type="Pfam" id="PF00583">
    <property type="entry name" value="Acetyltransf_1"/>
    <property type="match status" value="1"/>
</dbReference>
<dbReference type="SUPFAM" id="SSF55729">
    <property type="entry name" value="Acyl-CoA N-acyltransferases (Nat)"/>
    <property type="match status" value="1"/>
</dbReference>
<evidence type="ECO:0000313" key="2">
    <source>
        <dbReference type="EMBL" id="SHH60687.1"/>
    </source>
</evidence>
<dbReference type="PANTHER" id="PTHR43415">
    <property type="entry name" value="SPERMIDINE N(1)-ACETYLTRANSFERASE"/>
    <property type="match status" value="1"/>
</dbReference>
<dbReference type="EMBL" id="FQXU01000003">
    <property type="protein sequence ID" value="SHH60687.1"/>
    <property type="molecule type" value="Genomic_DNA"/>
</dbReference>
<evidence type="ECO:0000313" key="3">
    <source>
        <dbReference type="Proteomes" id="UP000184241"/>
    </source>
</evidence>
<dbReference type="RefSeq" id="WP_073016337.1">
    <property type="nucleotide sequence ID" value="NZ_FQXU01000003.1"/>
</dbReference>
<dbReference type="InterPro" id="IPR016181">
    <property type="entry name" value="Acyl_CoA_acyltransferase"/>
</dbReference>
<dbReference type="AlphaFoldDB" id="A0A1M5UCK3"/>
<organism evidence="2 3">
    <name type="scientific">Clostridium intestinale DSM 6191</name>
    <dbReference type="NCBI Taxonomy" id="1121320"/>
    <lineage>
        <taxon>Bacteria</taxon>
        <taxon>Bacillati</taxon>
        <taxon>Bacillota</taxon>
        <taxon>Clostridia</taxon>
        <taxon>Eubacteriales</taxon>
        <taxon>Clostridiaceae</taxon>
        <taxon>Clostridium</taxon>
    </lineage>
</organism>
<dbReference type="PROSITE" id="PS51186">
    <property type="entry name" value="GNAT"/>
    <property type="match status" value="1"/>
</dbReference>
<proteinExistence type="predicted"/>
<dbReference type="Gene3D" id="3.40.630.30">
    <property type="match status" value="1"/>
</dbReference>
<dbReference type="Proteomes" id="UP000184241">
    <property type="component" value="Unassembled WGS sequence"/>
</dbReference>
<protein>
    <submittedName>
        <fullName evidence="2">Protein N-acetyltransferase, RimJ/RimL family</fullName>
    </submittedName>
</protein>
<dbReference type="GO" id="GO:0016747">
    <property type="term" value="F:acyltransferase activity, transferring groups other than amino-acyl groups"/>
    <property type="evidence" value="ECO:0007669"/>
    <property type="project" value="InterPro"/>
</dbReference>
<keyword evidence="2" id="KW-0808">Transferase</keyword>
<name>A0A1M5UCK3_9CLOT</name>
<dbReference type="InterPro" id="IPR000182">
    <property type="entry name" value="GNAT_dom"/>
</dbReference>
<gene>
    <name evidence="2" type="ORF">SAMN02745941_00477</name>
</gene>
<sequence length="177" mass="20019">MKEVKLKNGEVLFIRKPTIEDAENMIKYLNTIGGESDNLLFSKDDFHLSIEQEKEYIKNLTNNPNSIMLLGLINNEIISVSGLITSSRKRIAHNSEFSISVKKTYWGLGVGNAIMDATINFAKSTKMIKNISLGVKSDNVNAIKLYEKHGFVKIGVHKNFFNIDGIYYDEILMDLNL</sequence>
<reference evidence="2 3" key="1">
    <citation type="submission" date="2016-11" db="EMBL/GenBank/DDBJ databases">
        <authorList>
            <person name="Jaros S."/>
            <person name="Januszkiewicz K."/>
            <person name="Wedrychowicz H."/>
        </authorList>
    </citation>
    <scope>NUCLEOTIDE SEQUENCE [LARGE SCALE GENOMIC DNA]</scope>
    <source>
        <strain evidence="2 3">DSM 6191</strain>
    </source>
</reference>
<evidence type="ECO:0000259" key="1">
    <source>
        <dbReference type="PROSITE" id="PS51186"/>
    </source>
</evidence>
<feature type="domain" description="N-acetyltransferase" evidence="1">
    <location>
        <begin position="12"/>
        <end position="177"/>
    </location>
</feature>